<evidence type="ECO:0000313" key="2">
    <source>
        <dbReference type="Proteomes" id="UP000800038"/>
    </source>
</evidence>
<sequence>MLTMSTMVGIEIFKALPTSNDGLNRWAGDIGLRSAIQQSIDKGLMYPISFLCQDPTFVSQCYENWAAGNKKKREVAQRLVPGAAKAYADGDLEGFRNWDFLAGRG</sequence>
<proteinExistence type="predicted"/>
<keyword evidence="2" id="KW-1185">Reference proteome</keyword>
<accession>A0A6A5SQ58</accession>
<organism evidence="1 2">
    <name type="scientific">Clathrospora elynae</name>
    <dbReference type="NCBI Taxonomy" id="706981"/>
    <lineage>
        <taxon>Eukaryota</taxon>
        <taxon>Fungi</taxon>
        <taxon>Dikarya</taxon>
        <taxon>Ascomycota</taxon>
        <taxon>Pezizomycotina</taxon>
        <taxon>Dothideomycetes</taxon>
        <taxon>Pleosporomycetidae</taxon>
        <taxon>Pleosporales</taxon>
        <taxon>Diademaceae</taxon>
        <taxon>Clathrospora</taxon>
    </lineage>
</organism>
<dbReference type="Proteomes" id="UP000800038">
    <property type="component" value="Unassembled WGS sequence"/>
</dbReference>
<protein>
    <submittedName>
        <fullName evidence="1">Uncharacterized protein</fullName>
    </submittedName>
</protein>
<reference evidence="1" key="1">
    <citation type="journal article" date="2020" name="Stud. Mycol.">
        <title>101 Dothideomycetes genomes: a test case for predicting lifestyles and emergence of pathogens.</title>
        <authorList>
            <person name="Haridas S."/>
            <person name="Albert R."/>
            <person name="Binder M."/>
            <person name="Bloem J."/>
            <person name="Labutti K."/>
            <person name="Salamov A."/>
            <person name="Andreopoulos B."/>
            <person name="Baker S."/>
            <person name="Barry K."/>
            <person name="Bills G."/>
            <person name="Bluhm B."/>
            <person name="Cannon C."/>
            <person name="Castanera R."/>
            <person name="Culley D."/>
            <person name="Daum C."/>
            <person name="Ezra D."/>
            <person name="Gonzalez J."/>
            <person name="Henrissat B."/>
            <person name="Kuo A."/>
            <person name="Liang C."/>
            <person name="Lipzen A."/>
            <person name="Lutzoni F."/>
            <person name="Magnuson J."/>
            <person name="Mondo S."/>
            <person name="Nolan M."/>
            <person name="Ohm R."/>
            <person name="Pangilinan J."/>
            <person name="Park H.-J."/>
            <person name="Ramirez L."/>
            <person name="Alfaro M."/>
            <person name="Sun H."/>
            <person name="Tritt A."/>
            <person name="Yoshinaga Y."/>
            <person name="Zwiers L.-H."/>
            <person name="Turgeon B."/>
            <person name="Goodwin S."/>
            <person name="Spatafora J."/>
            <person name="Crous P."/>
            <person name="Grigoriev I."/>
        </authorList>
    </citation>
    <scope>NUCLEOTIDE SEQUENCE</scope>
    <source>
        <strain evidence="1">CBS 161.51</strain>
    </source>
</reference>
<dbReference type="EMBL" id="ML976037">
    <property type="protein sequence ID" value="KAF1942223.1"/>
    <property type="molecule type" value="Genomic_DNA"/>
</dbReference>
<evidence type="ECO:0000313" key="1">
    <source>
        <dbReference type="EMBL" id="KAF1942223.1"/>
    </source>
</evidence>
<gene>
    <name evidence="1" type="ORF">EJ02DRAFT_489972</name>
</gene>
<dbReference type="AlphaFoldDB" id="A0A6A5SQ58"/>
<name>A0A6A5SQ58_9PLEO</name>